<dbReference type="Gene3D" id="3.40.50.720">
    <property type="entry name" value="NAD(P)-binding Rossmann-like Domain"/>
    <property type="match status" value="1"/>
</dbReference>
<reference evidence="1" key="1">
    <citation type="submission" date="2023-02" db="EMBL/GenBank/DDBJ databases">
        <title>Genome of toxic invasive species Heracleum sosnowskyi carries increased number of genes despite the absence of recent whole-genome duplications.</title>
        <authorList>
            <person name="Schelkunov M."/>
            <person name="Shtratnikova V."/>
            <person name="Makarenko M."/>
            <person name="Klepikova A."/>
            <person name="Omelchenko D."/>
            <person name="Novikova G."/>
            <person name="Obukhova E."/>
            <person name="Bogdanov V."/>
            <person name="Penin A."/>
            <person name="Logacheva M."/>
        </authorList>
    </citation>
    <scope>NUCLEOTIDE SEQUENCE</scope>
    <source>
        <strain evidence="1">Hsosn_3</strain>
        <tissue evidence="1">Leaf</tissue>
    </source>
</reference>
<dbReference type="AlphaFoldDB" id="A0AAD8MBN0"/>
<dbReference type="EMBL" id="JAUIZM010000008">
    <property type="protein sequence ID" value="KAK1369465.1"/>
    <property type="molecule type" value="Genomic_DNA"/>
</dbReference>
<protein>
    <submittedName>
        <fullName evidence="1">Uncharacterized protein</fullName>
    </submittedName>
</protein>
<gene>
    <name evidence="1" type="ORF">POM88_035557</name>
</gene>
<proteinExistence type="predicted"/>
<accession>A0AAD8MBN0</accession>
<reference evidence="1" key="2">
    <citation type="submission" date="2023-05" db="EMBL/GenBank/DDBJ databases">
        <authorList>
            <person name="Schelkunov M.I."/>
        </authorList>
    </citation>
    <scope>NUCLEOTIDE SEQUENCE</scope>
    <source>
        <strain evidence="1">Hsosn_3</strain>
        <tissue evidence="1">Leaf</tissue>
    </source>
</reference>
<evidence type="ECO:0000313" key="2">
    <source>
        <dbReference type="Proteomes" id="UP001237642"/>
    </source>
</evidence>
<evidence type="ECO:0000313" key="1">
    <source>
        <dbReference type="EMBL" id="KAK1369465.1"/>
    </source>
</evidence>
<organism evidence="1 2">
    <name type="scientific">Heracleum sosnowskyi</name>
    <dbReference type="NCBI Taxonomy" id="360622"/>
    <lineage>
        <taxon>Eukaryota</taxon>
        <taxon>Viridiplantae</taxon>
        <taxon>Streptophyta</taxon>
        <taxon>Embryophyta</taxon>
        <taxon>Tracheophyta</taxon>
        <taxon>Spermatophyta</taxon>
        <taxon>Magnoliopsida</taxon>
        <taxon>eudicotyledons</taxon>
        <taxon>Gunneridae</taxon>
        <taxon>Pentapetalae</taxon>
        <taxon>asterids</taxon>
        <taxon>campanulids</taxon>
        <taxon>Apiales</taxon>
        <taxon>Apiaceae</taxon>
        <taxon>Apioideae</taxon>
        <taxon>apioid superclade</taxon>
        <taxon>Tordylieae</taxon>
        <taxon>Tordyliinae</taxon>
        <taxon>Heracleum</taxon>
    </lineage>
</organism>
<name>A0AAD8MBN0_9APIA</name>
<keyword evidence="2" id="KW-1185">Reference proteome</keyword>
<dbReference type="Proteomes" id="UP001237642">
    <property type="component" value="Unassembled WGS sequence"/>
</dbReference>
<sequence length="109" mass="12457">MVYEKPEAEGRYICTTHTVNTQDLVEMLKRLYPEHEYPKSFTAAAAGEKHSSEKHQTLGWSFSGSIIDFGSMILDELCSWKYDFDILMNCILDELDGIGIILDDLDYVV</sequence>
<comment type="caution">
    <text evidence="1">The sequence shown here is derived from an EMBL/GenBank/DDBJ whole genome shotgun (WGS) entry which is preliminary data.</text>
</comment>